<dbReference type="Proteomes" id="UP000593565">
    <property type="component" value="Unassembled WGS sequence"/>
</dbReference>
<dbReference type="GO" id="GO:0005634">
    <property type="term" value="C:nucleus"/>
    <property type="evidence" value="ECO:0007669"/>
    <property type="project" value="TreeGrafter"/>
</dbReference>
<comment type="caution">
    <text evidence="2">The sequence shown here is derived from an EMBL/GenBank/DDBJ whole genome shotgun (WGS) entry which is preliminary data.</text>
</comment>
<accession>A0A7J6BAW8</accession>
<evidence type="ECO:0000256" key="1">
    <source>
        <dbReference type="SAM" id="MobiDB-lite"/>
    </source>
</evidence>
<dbReference type="PANTHER" id="PTHR16161">
    <property type="entry name" value="TRANSCRIPTIONAL PROTEIN SWT1"/>
    <property type="match status" value="1"/>
</dbReference>
<organism evidence="2 3">
    <name type="scientific">Ameiurus melas</name>
    <name type="common">Black bullhead</name>
    <name type="synonym">Silurus melas</name>
    <dbReference type="NCBI Taxonomy" id="219545"/>
    <lineage>
        <taxon>Eukaryota</taxon>
        <taxon>Metazoa</taxon>
        <taxon>Chordata</taxon>
        <taxon>Craniata</taxon>
        <taxon>Vertebrata</taxon>
        <taxon>Euteleostomi</taxon>
        <taxon>Actinopterygii</taxon>
        <taxon>Neopterygii</taxon>
        <taxon>Teleostei</taxon>
        <taxon>Ostariophysi</taxon>
        <taxon>Siluriformes</taxon>
        <taxon>Ictaluridae</taxon>
        <taxon>Ameiurus</taxon>
    </lineage>
</organism>
<evidence type="ECO:0000313" key="2">
    <source>
        <dbReference type="EMBL" id="KAF4092126.1"/>
    </source>
</evidence>
<dbReference type="EMBL" id="JAAGNN010000002">
    <property type="protein sequence ID" value="KAF4092126.1"/>
    <property type="molecule type" value="Genomic_DNA"/>
</dbReference>
<reference evidence="2 3" key="1">
    <citation type="submission" date="2020-02" db="EMBL/GenBank/DDBJ databases">
        <title>A chromosome-scale genome assembly of the black bullhead catfish (Ameiurus melas).</title>
        <authorList>
            <person name="Wen M."/>
            <person name="Zham M."/>
            <person name="Cabau C."/>
            <person name="Klopp C."/>
            <person name="Donnadieu C."/>
            <person name="Roques C."/>
            <person name="Bouchez O."/>
            <person name="Lampietro C."/>
            <person name="Jouanno E."/>
            <person name="Herpin A."/>
            <person name="Louis A."/>
            <person name="Berthelot C."/>
            <person name="Parey E."/>
            <person name="Roest-Crollius H."/>
            <person name="Braasch I."/>
            <person name="Postlethwait J."/>
            <person name="Robinson-Rechavi M."/>
            <person name="Echchiki A."/>
            <person name="Begum T."/>
            <person name="Montfort J."/>
            <person name="Schartl M."/>
            <person name="Bobe J."/>
            <person name="Guiguen Y."/>
        </authorList>
    </citation>
    <scope>NUCLEOTIDE SEQUENCE [LARGE SCALE GENOMIC DNA]</scope>
    <source>
        <strain evidence="2">M_S1</strain>
        <tissue evidence="2">Blood</tissue>
    </source>
</reference>
<evidence type="ECO:0000313" key="3">
    <source>
        <dbReference type="Proteomes" id="UP000593565"/>
    </source>
</evidence>
<dbReference type="AlphaFoldDB" id="A0A7J6BAW8"/>
<sequence>MRCTNNKNLCSKALLSGVKALSKADLQEQVEVNPERFHQRYGQTSAHPHTAPVKQHHESEKPQRLCEEVQTSRKKETERELSECVSMLESSLQSALSTILEEEMKAAFGELWLEIVYMKPPWSLDALLQCFRKHWIAVFGDIIRRSLISCVETLSSFVHSASGIPSGGQKW</sequence>
<feature type="compositionally biased region" description="Basic and acidic residues" evidence="1">
    <location>
        <begin position="55"/>
        <end position="74"/>
    </location>
</feature>
<protein>
    <submittedName>
        <fullName evidence="2">Uncharacterized protein</fullName>
    </submittedName>
</protein>
<feature type="region of interest" description="Disordered" evidence="1">
    <location>
        <begin position="44"/>
        <end position="74"/>
    </location>
</feature>
<gene>
    <name evidence="2" type="ORF">AMELA_G00017360</name>
</gene>
<keyword evidence="3" id="KW-1185">Reference proteome</keyword>
<name>A0A7J6BAW8_AMEME</name>
<dbReference type="InterPro" id="IPR052626">
    <property type="entry name" value="SWT1_Regulator"/>
</dbReference>
<dbReference type="PANTHER" id="PTHR16161:SF0">
    <property type="entry name" value="TRANSCRIPTIONAL PROTEIN SWT1"/>
    <property type="match status" value="1"/>
</dbReference>
<proteinExistence type="predicted"/>